<organism evidence="1 2">
    <name type="scientific">Shouchella xiaoxiensis</name>
    <dbReference type="NCBI Taxonomy" id="766895"/>
    <lineage>
        <taxon>Bacteria</taxon>
        <taxon>Bacillati</taxon>
        <taxon>Bacillota</taxon>
        <taxon>Bacilli</taxon>
        <taxon>Bacillales</taxon>
        <taxon>Bacillaceae</taxon>
        <taxon>Shouchella</taxon>
    </lineage>
</organism>
<comment type="caution">
    <text evidence="1">The sequence shown here is derived from an EMBL/GenBank/DDBJ whole genome shotgun (WGS) entry which is preliminary data.</text>
</comment>
<name>A0ABS2SV19_9BACI</name>
<sequence length="35" mass="3897">MVNPKVGARVLLYTTNTPLSSWVAQGLFVVLKKQH</sequence>
<evidence type="ECO:0000313" key="2">
    <source>
        <dbReference type="Proteomes" id="UP001179280"/>
    </source>
</evidence>
<accession>A0ABS2SV19</accession>
<evidence type="ECO:0000313" key="1">
    <source>
        <dbReference type="EMBL" id="MBM7839357.1"/>
    </source>
</evidence>
<keyword evidence="2" id="KW-1185">Reference proteome</keyword>
<gene>
    <name evidence="1" type="ORF">JOC54_002637</name>
</gene>
<dbReference type="EMBL" id="JAFBCV010000008">
    <property type="protein sequence ID" value="MBM7839357.1"/>
    <property type="molecule type" value="Genomic_DNA"/>
</dbReference>
<protein>
    <submittedName>
        <fullName evidence="1">Uncharacterized protein</fullName>
    </submittedName>
</protein>
<reference evidence="1" key="1">
    <citation type="submission" date="2021-01" db="EMBL/GenBank/DDBJ databases">
        <title>Genomic Encyclopedia of Type Strains, Phase IV (KMG-IV): sequencing the most valuable type-strain genomes for metagenomic binning, comparative biology and taxonomic classification.</title>
        <authorList>
            <person name="Goeker M."/>
        </authorList>
    </citation>
    <scope>NUCLEOTIDE SEQUENCE</scope>
    <source>
        <strain evidence="1">DSM 21943</strain>
    </source>
</reference>
<dbReference type="Proteomes" id="UP001179280">
    <property type="component" value="Unassembled WGS sequence"/>
</dbReference>
<proteinExistence type="predicted"/>